<evidence type="ECO:0000256" key="4">
    <source>
        <dbReference type="ARBA" id="ARBA00022989"/>
    </source>
</evidence>
<dbReference type="GO" id="GO:0044877">
    <property type="term" value="F:protein-containing complex binding"/>
    <property type="evidence" value="ECO:0007669"/>
    <property type="project" value="InterPro"/>
</dbReference>
<comment type="similarity">
    <text evidence="7">Belongs to the YfgM family.</text>
</comment>
<feature type="transmembrane region" description="Helical" evidence="9">
    <location>
        <begin position="21"/>
        <end position="42"/>
    </location>
</feature>
<dbReference type="Proteomes" id="UP000238308">
    <property type="component" value="Unassembled WGS sequence"/>
</dbReference>
<dbReference type="InterPro" id="IPR018704">
    <property type="entry name" value="SecYEG/CpoB_TPR"/>
</dbReference>
<name>A0A2T0XC86_9BURK</name>
<evidence type="ECO:0000256" key="5">
    <source>
        <dbReference type="ARBA" id="ARBA00023136"/>
    </source>
</evidence>
<evidence type="ECO:0000256" key="9">
    <source>
        <dbReference type="SAM" id="Phobius"/>
    </source>
</evidence>
<keyword evidence="5 9" id="KW-0472">Membrane</keyword>
<keyword evidence="12" id="KW-1185">Reference proteome</keyword>
<keyword evidence="2" id="KW-1003">Cell membrane</keyword>
<dbReference type="SUPFAM" id="SSF48452">
    <property type="entry name" value="TPR-like"/>
    <property type="match status" value="1"/>
</dbReference>
<protein>
    <recommendedName>
        <fullName evidence="8">Ancillary SecYEG translocon subunit</fullName>
    </recommendedName>
</protein>
<evidence type="ECO:0000256" key="6">
    <source>
        <dbReference type="ARBA" id="ARBA00023186"/>
    </source>
</evidence>
<evidence type="ECO:0000256" key="2">
    <source>
        <dbReference type="ARBA" id="ARBA00022475"/>
    </source>
</evidence>
<organism evidence="11 12">
    <name type="scientific">Jezberella montanilacus</name>
    <dbReference type="NCBI Taxonomy" id="323426"/>
    <lineage>
        <taxon>Bacteria</taxon>
        <taxon>Pseudomonadati</taxon>
        <taxon>Pseudomonadota</taxon>
        <taxon>Betaproteobacteria</taxon>
        <taxon>Burkholderiales</taxon>
        <taxon>Alcaligenaceae</taxon>
        <taxon>Jezberella</taxon>
    </lineage>
</organism>
<gene>
    <name evidence="11" type="ORF">BCM14_2762</name>
</gene>
<dbReference type="PANTHER" id="PTHR38035">
    <property type="entry name" value="UPF0070 PROTEIN YFGM"/>
    <property type="match status" value="1"/>
</dbReference>
<dbReference type="RefSeq" id="WP_106228586.1">
    <property type="nucleotide sequence ID" value="NZ_PVTV01000017.1"/>
</dbReference>
<reference evidence="11 12" key="1">
    <citation type="submission" date="2018-03" db="EMBL/GenBank/DDBJ databases">
        <title>Genomic Encyclopedia of Type Strains, Phase III (KMG-III): the genomes of soil and plant-associated and newly described type strains.</title>
        <authorList>
            <person name="Whitman W."/>
        </authorList>
    </citation>
    <scope>NUCLEOTIDE SEQUENCE [LARGE SCALE GENOMIC DNA]</scope>
    <source>
        <strain evidence="11 12">MWH-P2sevCIIIb</strain>
    </source>
</reference>
<dbReference type="PANTHER" id="PTHR38035:SF1">
    <property type="entry name" value="ANCILLARY SECYEG TRANSLOCON SUBUNIT"/>
    <property type="match status" value="1"/>
</dbReference>
<feature type="domain" description="Ancillary SecYEG translocon subunit/Cell division coordinator CpoB TPR" evidence="10">
    <location>
        <begin position="15"/>
        <end position="210"/>
    </location>
</feature>
<evidence type="ECO:0000256" key="8">
    <source>
        <dbReference type="ARBA" id="ARBA00024235"/>
    </source>
</evidence>
<dbReference type="PIRSF" id="PIRSF006170">
    <property type="entry name" value="YfgM"/>
    <property type="match status" value="1"/>
</dbReference>
<keyword evidence="6" id="KW-0143">Chaperone</keyword>
<dbReference type="AlphaFoldDB" id="A0A2T0XC86"/>
<comment type="caution">
    <text evidence="11">The sequence shown here is derived from an EMBL/GenBank/DDBJ whole genome shotgun (WGS) entry which is preliminary data.</text>
</comment>
<evidence type="ECO:0000259" key="10">
    <source>
        <dbReference type="Pfam" id="PF09976"/>
    </source>
</evidence>
<dbReference type="EMBL" id="PVTV01000017">
    <property type="protein sequence ID" value="PRY96522.1"/>
    <property type="molecule type" value="Genomic_DNA"/>
</dbReference>
<keyword evidence="4 9" id="KW-1133">Transmembrane helix</keyword>
<dbReference type="OrthoDB" id="8521102at2"/>
<evidence type="ECO:0000256" key="3">
    <source>
        <dbReference type="ARBA" id="ARBA00022692"/>
    </source>
</evidence>
<keyword evidence="3 9" id="KW-0812">Transmembrane</keyword>
<dbReference type="InterPro" id="IPR026039">
    <property type="entry name" value="YfgM"/>
</dbReference>
<proteinExistence type="inferred from homology"/>
<dbReference type="Pfam" id="PF09976">
    <property type="entry name" value="TPR_21"/>
    <property type="match status" value="1"/>
</dbReference>
<evidence type="ECO:0000256" key="1">
    <source>
        <dbReference type="ARBA" id="ARBA00004401"/>
    </source>
</evidence>
<comment type="subcellular location">
    <subcellularLocation>
        <location evidence="1">Cell membrane</location>
        <topology evidence="1">Single-pass type II membrane protein</topology>
    </subcellularLocation>
</comment>
<dbReference type="GO" id="GO:0005886">
    <property type="term" value="C:plasma membrane"/>
    <property type="evidence" value="ECO:0007669"/>
    <property type="project" value="UniProtKB-SubCell"/>
</dbReference>
<evidence type="ECO:0000313" key="11">
    <source>
        <dbReference type="EMBL" id="PRY96522.1"/>
    </source>
</evidence>
<sequence length="211" mass="22977">MALDLEEQEQIDQLRAWWSKYGNTLMAILILALSLMAAWRGWQWYQVHQAGQARGYFEALQEAAAQQTGDESVARITAAVKTLRDDYAKTEYATRGALIAATALEARKDSTGAQAQLEWVIRSGDRALVPVAKLRLAGVLLNKKDFDAALALLNDAPESFAGIYADRRGDILLALGQTAPAKTAWQNAIELLGPANPLTSLVKLKLDALGV</sequence>
<accession>A0A2T0XC86</accession>
<evidence type="ECO:0000313" key="12">
    <source>
        <dbReference type="Proteomes" id="UP000238308"/>
    </source>
</evidence>
<dbReference type="InterPro" id="IPR011990">
    <property type="entry name" value="TPR-like_helical_dom_sf"/>
</dbReference>
<evidence type="ECO:0000256" key="7">
    <source>
        <dbReference type="ARBA" id="ARBA00024197"/>
    </source>
</evidence>